<protein>
    <recommendedName>
        <fullName evidence="3">DUF4283 domain-containing protein</fullName>
    </recommendedName>
</protein>
<organism evidence="1 2">
    <name type="scientific">Sesamum alatum</name>
    <dbReference type="NCBI Taxonomy" id="300844"/>
    <lineage>
        <taxon>Eukaryota</taxon>
        <taxon>Viridiplantae</taxon>
        <taxon>Streptophyta</taxon>
        <taxon>Embryophyta</taxon>
        <taxon>Tracheophyta</taxon>
        <taxon>Spermatophyta</taxon>
        <taxon>Magnoliopsida</taxon>
        <taxon>eudicotyledons</taxon>
        <taxon>Gunneridae</taxon>
        <taxon>Pentapetalae</taxon>
        <taxon>asterids</taxon>
        <taxon>lamiids</taxon>
        <taxon>Lamiales</taxon>
        <taxon>Pedaliaceae</taxon>
        <taxon>Sesamum</taxon>
    </lineage>
</organism>
<evidence type="ECO:0008006" key="3">
    <source>
        <dbReference type="Google" id="ProtNLM"/>
    </source>
</evidence>
<name>A0AAE1YNH8_9LAMI</name>
<reference evidence="1" key="2">
    <citation type="journal article" date="2024" name="Plant">
        <title>Genomic evolution and insights into agronomic trait innovations of Sesamum species.</title>
        <authorList>
            <person name="Miao H."/>
            <person name="Wang L."/>
            <person name="Qu L."/>
            <person name="Liu H."/>
            <person name="Sun Y."/>
            <person name="Le M."/>
            <person name="Wang Q."/>
            <person name="Wei S."/>
            <person name="Zheng Y."/>
            <person name="Lin W."/>
            <person name="Duan Y."/>
            <person name="Cao H."/>
            <person name="Xiong S."/>
            <person name="Wang X."/>
            <person name="Wei L."/>
            <person name="Li C."/>
            <person name="Ma Q."/>
            <person name="Ju M."/>
            <person name="Zhao R."/>
            <person name="Li G."/>
            <person name="Mu C."/>
            <person name="Tian Q."/>
            <person name="Mei H."/>
            <person name="Zhang T."/>
            <person name="Gao T."/>
            <person name="Zhang H."/>
        </authorList>
    </citation>
    <scope>NUCLEOTIDE SEQUENCE</scope>
    <source>
        <strain evidence="1">3651</strain>
    </source>
</reference>
<accession>A0AAE1YNH8</accession>
<reference evidence="1" key="1">
    <citation type="submission" date="2020-06" db="EMBL/GenBank/DDBJ databases">
        <authorList>
            <person name="Li T."/>
            <person name="Hu X."/>
            <person name="Zhang T."/>
            <person name="Song X."/>
            <person name="Zhang H."/>
            <person name="Dai N."/>
            <person name="Sheng W."/>
            <person name="Hou X."/>
            <person name="Wei L."/>
        </authorList>
    </citation>
    <scope>NUCLEOTIDE SEQUENCE</scope>
    <source>
        <strain evidence="1">3651</strain>
        <tissue evidence="1">Leaf</tissue>
    </source>
</reference>
<proteinExistence type="predicted"/>
<keyword evidence="2" id="KW-1185">Reference proteome</keyword>
<dbReference type="Proteomes" id="UP001293254">
    <property type="component" value="Unassembled WGS sequence"/>
</dbReference>
<evidence type="ECO:0000313" key="2">
    <source>
        <dbReference type="Proteomes" id="UP001293254"/>
    </source>
</evidence>
<dbReference type="AlphaFoldDB" id="A0AAE1YNH8"/>
<comment type="caution">
    <text evidence="1">The sequence shown here is derived from an EMBL/GenBank/DDBJ whole genome shotgun (WGS) entry which is preliminary data.</text>
</comment>
<gene>
    <name evidence="1" type="ORF">Salat_1113400</name>
</gene>
<dbReference type="EMBL" id="JACGWO010000003">
    <property type="protein sequence ID" value="KAK4433511.1"/>
    <property type="molecule type" value="Genomic_DNA"/>
</dbReference>
<evidence type="ECO:0000313" key="1">
    <source>
        <dbReference type="EMBL" id="KAK4433511.1"/>
    </source>
</evidence>
<sequence>MRVFRPCVPVAASSLRSFPCEILSPPSMSYRALLSPSLVARQRVTRVSSDSISPVPQQPSVMDSQSRRLRQALHLGDEGVTDLLIADGLWNSESRGYQLCLIGRLLSRQPFSFGGQCASVKGMIVPVKGMEIKQLPGGRLLIRFNHVIDRNRALERCPWSFERMLDTERHRGTGEPHARRPQLV</sequence>